<feature type="compositionally biased region" description="Low complexity" evidence="7">
    <location>
        <begin position="312"/>
        <end position="326"/>
    </location>
</feature>
<feature type="domain" description="Proteasome alpha-type subunits" evidence="8">
    <location>
        <begin position="381"/>
        <end position="403"/>
    </location>
</feature>
<dbReference type="OrthoDB" id="431557at2759"/>
<dbReference type="SUPFAM" id="SSF56235">
    <property type="entry name" value="N-terminal nucleophile aminohydrolases (Ntn hydrolases)"/>
    <property type="match status" value="1"/>
</dbReference>
<dbReference type="GO" id="GO:0019773">
    <property type="term" value="C:proteasome core complex, alpha-subunit complex"/>
    <property type="evidence" value="ECO:0007669"/>
    <property type="project" value="UniProtKB-UniRule"/>
</dbReference>
<dbReference type="GO" id="GO:0005634">
    <property type="term" value="C:nucleus"/>
    <property type="evidence" value="ECO:0007669"/>
    <property type="project" value="UniProtKB-SubCell"/>
</dbReference>
<dbReference type="GO" id="GO:0016787">
    <property type="term" value="F:hydrolase activity"/>
    <property type="evidence" value="ECO:0007669"/>
    <property type="project" value="UniProtKB-KW"/>
</dbReference>
<gene>
    <name evidence="9" type="ORF">BO80DRAFT_353767</name>
</gene>
<protein>
    <submittedName>
        <fullName evidence="9">N-terminal nucleophile aminohydrolase</fullName>
    </submittedName>
</protein>
<evidence type="ECO:0000256" key="7">
    <source>
        <dbReference type="SAM" id="MobiDB-lite"/>
    </source>
</evidence>
<reference evidence="9 10" key="1">
    <citation type="submission" date="2018-02" db="EMBL/GenBank/DDBJ databases">
        <title>The genomes of Aspergillus section Nigri reveals drivers in fungal speciation.</title>
        <authorList>
            <consortium name="DOE Joint Genome Institute"/>
            <person name="Vesth T.C."/>
            <person name="Nybo J."/>
            <person name="Theobald S."/>
            <person name="Brandl J."/>
            <person name="Frisvad J.C."/>
            <person name="Nielsen K.F."/>
            <person name="Lyhne E.K."/>
            <person name="Kogle M.E."/>
            <person name="Kuo A."/>
            <person name="Riley R."/>
            <person name="Clum A."/>
            <person name="Nolan M."/>
            <person name="Lipzen A."/>
            <person name="Salamov A."/>
            <person name="Henrissat B."/>
            <person name="Wiebenga A."/>
            <person name="De vries R.P."/>
            <person name="Grigoriev I.V."/>
            <person name="Mortensen U.H."/>
            <person name="Andersen M.R."/>
            <person name="Baker S.E."/>
        </authorList>
    </citation>
    <scope>NUCLEOTIDE SEQUENCE [LARGE SCALE GENOMIC DNA]</scope>
    <source>
        <strain evidence="9 10">CBS 121593</strain>
    </source>
</reference>
<evidence type="ECO:0000313" key="10">
    <source>
        <dbReference type="Proteomes" id="UP000249402"/>
    </source>
</evidence>
<dbReference type="Pfam" id="PF10180">
    <property type="entry name" value="WKF"/>
    <property type="match status" value="1"/>
</dbReference>
<dbReference type="AlphaFoldDB" id="A0A395H2P1"/>
<dbReference type="InterPro" id="IPR029055">
    <property type="entry name" value="Ntn_hydrolases_N"/>
</dbReference>
<proteinExistence type="inferred from homology"/>
<feature type="compositionally biased region" description="Basic and acidic residues" evidence="7">
    <location>
        <begin position="115"/>
        <end position="126"/>
    </location>
</feature>
<dbReference type="Pfam" id="PF00227">
    <property type="entry name" value="Proteasome"/>
    <property type="match status" value="1"/>
</dbReference>
<evidence type="ECO:0000256" key="1">
    <source>
        <dbReference type="ARBA" id="ARBA00004123"/>
    </source>
</evidence>
<dbReference type="FunFam" id="3.60.20.10:FF:000026">
    <property type="entry name" value="Proteasome subunit alpha type-1"/>
    <property type="match status" value="1"/>
</dbReference>
<dbReference type="VEuPathDB" id="FungiDB:BO80DRAFT_353767"/>
<dbReference type="CDD" id="cd03754">
    <property type="entry name" value="proteasome_alpha_type_6"/>
    <property type="match status" value="1"/>
</dbReference>
<feature type="compositionally biased region" description="Basic and acidic residues" evidence="7">
    <location>
        <begin position="74"/>
        <end position="86"/>
    </location>
</feature>
<dbReference type="GeneID" id="37220539"/>
<dbReference type="EMBL" id="KZ824434">
    <property type="protein sequence ID" value="RAL01669.1"/>
    <property type="molecule type" value="Genomic_DNA"/>
</dbReference>
<keyword evidence="5" id="KW-0539">Nucleus</keyword>
<feature type="compositionally biased region" description="Basic residues" evidence="7">
    <location>
        <begin position="144"/>
        <end position="157"/>
    </location>
</feature>
<feature type="compositionally biased region" description="Basic and acidic residues" evidence="7">
    <location>
        <begin position="30"/>
        <end position="56"/>
    </location>
</feature>
<comment type="similarity">
    <text evidence="6">Belongs to the peptidase T1A family.</text>
</comment>
<dbReference type="GO" id="GO:0006511">
    <property type="term" value="P:ubiquitin-dependent protein catabolic process"/>
    <property type="evidence" value="ECO:0007669"/>
    <property type="project" value="InterPro"/>
</dbReference>
<dbReference type="InterPro" id="IPR001353">
    <property type="entry name" value="Proteasome_sua/b"/>
</dbReference>
<dbReference type="Pfam" id="PF10584">
    <property type="entry name" value="Proteasome_A_N"/>
    <property type="match status" value="1"/>
</dbReference>
<dbReference type="GO" id="GO:0005737">
    <property type="term" value="C:cytoplasm"/>
    <property type="evidence" value="ECO:0007669"/>
    <property type="project" value="UniProtKB-SubCell"/>
</dbReference>
<organism evidence="9 10">
    <name type="scientific">Aspergillus ibericus CBS 121593</name>
    <dbReference type="NCBI Taxonomy" id="1448316"/>
    <lineage>
        <taxon>Eukaryota</taxon>
        <taxon>Fungi</taxon>
        <taxon>Dikarya</taxon>
        <taxon>Ascomycota</taxon>
        <taxon>Pezizomycotina</taxon>
        <taxon>Eurotiomycetes</taxon>
        <taxon>Eurotiomycetidae</taxon>
        <taxon>Eurotiales</taxon>
        <taxon>Aspergillaceae</taxon>
        <taxon>Aspergillus</taxon>
        <taxon>Aspergillus subgen. Circumdati</taxon>
    </lineage>
</organism>
<evidence type="ECO:0000256" key="4">
    <source>
        <dbReference type="ARBA" id="ARBA00022942"/>
    </source>
</evidence>
<dbReference type="SMART" id="SM00948">
    <property type="entry name" value="Proteasome_A_N"/>
    <property type="match status" value="1"/>
</dbReference>
<keyword evidence="4 6" id="KW-0647">Proteasome</keyword>
<dbReference type="Gene3D" id="3.60.20.10">
    <property type="entry name" value="Glutamine Phosphoribosylpyrophosphate, subunit 1, domain 1"/>
    <property type="match status" value="1"/>
</dbReference>
<dbReference type="InterPro" id="IPR050115">
    <property type="entry name" value="Proteasome_alpha"/>
</dbReference>
<evidence type="ECO:0000256" key="3">
    <source>
        <dbReference type="ARBA" id="ARBA00022490"/>
    </source>
</evidence>
<dbReference type="InterPro" id="IPR034642">
    <property type="entry name" value="Proteasome_subunit_alpha6"/>
</dbReference>
<keyword evidence="9" id="KW-0378">Hydrolase</keyword>
<name>A0A395H2P1_9EURO</name>
<dbReference type="InterPro" id="IPR000426">
    <property type="entry name" value="Proteasome_asu_N"/>
</dbReference>
<dbReference type="RefSeq" id="XP_025575996.1">
    <property type="nucleotide sequence ID" value="XM_025715674.1"/>
</dbReference>
<keyword evidence="10" id="KW-1185">Reference proteome</keyword>
<keyword evidence="3" id="KW-0963">Cytoplasm</keyword>
<feature type="compositionally biased region" description="Acidic residues" evidence="7">
    <location>
        <begin position="129"/>
        <end position="140"/>
    </location>
</feature>
<evidence type="ECO:0000313" key="9">
    <source>
        <dbReference type="EMBL" id="RAL01669.1"/>
    </source>
</evidence>
<evidence type="ECO:0000256" key="5">
    <source>
        <dbReference type="ARBA" id="ARBA00023242"/>
    </source>
</evidence>
<accession>A0A395H2P1</accession>
<feature type="region of interest" description="Disordered" evidence="7">
    <location>
        <begin position="312"/>
        <end position="376"/>
    </location>
</feature>
<evidence type="ECO:0000256" key="2">
    <source>
        <dbReference type="ARBA" id="ARBA00004496"/>
    </source>
</evidence>
<dbReference type="PROSITE" id="PS51475">
    <property type="entry name" value="PROTEASOME_ALPHA_2"/>
    <property type="match status" value="1"/>
</dbReference>
<feature type="region of interest" description="Disordered" evidence="7">
    <location>
        <begin position="30"/>
        <end position="171"/>
    </location>
</feature>
<comment type="subcellular location">
    <subcellularLocation>
        <location evidence="2">Cytoplasm</location>
    </subcellularLocation>
    <subcellularLocation>
        <location evidence="1">Nucleus</location>
    </subcellularLocation>
</comment>
<dbReference type="PROSITE" id="PS00388">
    <property type="entry name" value="PROTEASOME_ALPHA_1"/>
    <property type="match status" value="1"/>
</dbReference>
<evidence type="ECO:0000259" key="8">
    <source>
        <dbReference type="PROSITE" id="PS00388"/>
    </source>
</evidence>
<dbReference type="STRING" id="1448316.A0A395H2P1"/>
<dbReference type="PANTHER" id="PTHR11599">
    <property type="entry name" value="PROTEASOME SUBUNIT ALPHA/BETA"/>
    <property type="match status" value="1"/>
</dbReference>
<sequence length="628" mass="69571">MSSTQSSSSSSSSQHIPAWKKMGLKLKYAKDTSGEVESGKGEGKENVSVEGKDLEKKQRKSKKRRLEEEDDDEVKNKGGKGDGEAAKKKKKKRVSFSAGVKEYDGSEDEEVPEAEPVKDDDDKAVVEEGAGDDNEGDDEGEKEKKKKKKEKKKKNKDKKKDGSTEDASATPKIHETPILSYLSLYHKHRSAWKFQKNRETHLFKHVLSLEQVPAQYNAALLAYLRGLKSEGAKLRLRQIAEEAVKAEIEAEDHYDKAIAAFRIRLSAGQEDLDSQDIAGQFDAEALKKVEKRRRAELVLFAVNDTLFNYQKPKALPQKGKKAQAQPGKKKKKNRTAFVEISSSSESESSSDSDSDSDDEKKTKAKPSSAKASASKDSRSAYDRHITIFSDQGRLYQVEYAFKAITSANITSLGVRGKNCAVVLSQKKVADKLIDPSSVSHIFRLSPSVGCVMTGSIADARASVDRARGEAAEFRYKYGYEMPCDVLAKRLANINQVYTQRAYMRPLGVAMTLISVDSEKGPQLYKCDPAGYYVGYKATASGPKQQEALNYLEKKLKNKDYAEGSWEEVVELGITALSNVLSVDFKKHELEIGIVGGPRADGQEGTDIGFRALTEEEIDERLQAISEKD</sequence>
<dbReference type="Proteomes" id="UP000249402">
    <property type="component" value="Unassembled WGS sequence"/>
</dbReference>
<evidence type="ECO:0000256" key="6">
    <source>
        <dbReference type="PROSITE-ProRule" id="PRU00808"/>
    </source>
</evidence>
<dbReference type="InterPro" id="IPR019327">
    <property type="entry name" value="WKF"/>
</dbReference>
<feature type="compositionally biased region" description="Acidic residues" evidence="7">
    <location>
        <begin position="348"/>
        <end position="357"/>
    </location>
</feature>
<dbReference type="InterPro" id="IPR023332">
    <property type="entry name" value="Proteasome_alpha-type"/>
</dbReference>